<dbReference type="Pfam" id="PF01775">
    <property type="entry name" value="Ribosomal_L18A"/>
    <property type="match status" value="1"/>
</dbReference>
<evidence type="ECO:0000256" key="2">
    <source>
        <dbReference type="ARBA" id="ARBA00023274"/>
    </source>
</evidence>
<reference evidence="5" key="1">
    <citation type="submission" date="2020-07" db="EMBL/GenBank/DDBJ databases">
        <title>Methanobacterium. sp. MethCan genome.</title>
        <authorList>
            <person name="Postec A."/>
            <person name="Quemeneur M."/>
        </authorList>
    </citation>
    <scope>NUCLEOTIDE SEQUENCE</scope>
    <source>
        <strain evidence="5">MethCAN</strain>
    </source>
</reference>
<dbReference type="RefSeq" id="WP_211532563.1">
    <property type="nucleotide sequence ID" value="NZ_CP058560.1"/>
</dbReference>
<keyword evidence="1 3" id="KW-0689">Ribosomal protein</keyword>
<gene>
    <name evidence="3" type="primary">rpl18a</name>
    <name evidence="3" type="synonym">rpl20e</name>
    <name evidence="3" type="synonym">rplX</name>
    <name evidence="5" type="ORF">HYG87_07455</name>
</gene>
<dbReference type="EMBL" id="CP058560">
    <property type="protein sequence ID" value="QUH23607.1"/>
    <property type="molecule type" value="Genomic_DNA"/>
</dbReference>
<evidence type="ECO:0000256" key="1">
    <source>
        <dbReference type="ARBA" id="ARBA00022980"/>
    </source>
</evidence>
<keyword evidence="3" id="KW-0699">rRNA-binding</keyword>
<dbReference type="GO" id="GO:0003735">
    <property type="term" value="F:structural constituent of ribosome"/>
    <property type="evidence" value="ECO:0007669"/>
    <property type="project" value="InterPro"/>
</dbReference>
<evidence type="ECO:0000313" key="6">
    <source>
        <dbReference type="Proteomes" id="UP000681041"/>
    </source>
</evidence>
<keyword evidence="6" id="KW-1185">Reference proteome</keyword>
<dbReference type="GO" id="GO:0070180">
    <property type="term" value="F:large ribosomal subunit rRNA binding"/>
    <property type="evidence" value="ECO:0007669"/>
    <property type="project" value="UniProtKB-UniRule"/>
</dbReference>
<dbReference type="Proteomes" id="UP000681041">
    <property type="component" value="Chromosome"/>
</dbReference>
<dbReference type="Gene3D" id="3.10.20.10">
    <property type="match status" value="1"/>
</dbReference>
<organism evidence="5 6">
    <name type="scientific">Methanobacterium alkalithermotolerans</name>
    <dbReference type="NCBI Taxonomy" id="2731220"/>
    <lineage>
        <taxon>Archaea</taxon>
        <taxon>Methanobacteriati</taxon>
        <taxon>Methanobacteriota</taxon>
        <taxon>Methanomada group</taxon>
        <taxon>Methanobacteria</taxon>
        <taxon>Methanobacteriales</taxon>
        <taxon>Methanobacteriaceae</taxon>
        <taxon>Methanobacterium</taxon>
    </lineage>
</organism>
<dbReference type="NCBIfam" id="NF001981">
    <property type="entry name" value="PRK00773.1-1"/>
    <property type="match status" value="1"/>
</dbReference>
<dbReference type="HAMAP" id="MF_00273">
    <property type="entry name" value="Ribosomal_eL20"/>
    <property type="match status" value="1"/>
</dbReference>
<keyword evidence="3" id="KW-0694">RNA-binding</keyword>
<proteinExistence type="inferred from homology"/>
<dbReference type="SUPFAM" id="SSF160374">
    <property type="entry name" value="RplX-like"/>
    <property type="match status" value="1"/>
</dbReference>
<accession>A0A8T8K6F1</accession>
<dbReference type="OrthoDB" id="191241at2157"/>
<dbReference type="GO" id="GO:1990904">
    <property type="term" value="C:ribonucleoprotein complex"/>
    <property type="evidence" value="ECO:0007669"/>
    <property type="project" value="UniProtKB-KW"/>
</dbReference>
<dbReference type="GeneID" id="64820590"/>
<sequence length="76" mass="8972">MKTKIFKIQGKFLMGEKLKHFTKELKAIKEEDIYEKIYSEFGSKHHISREQIQIEEIEEISLEEAQDPMIKAMSNG</sequence>
<dbReference type="KEGG" id="meme:HYG87_07455"/>
<keyword evidence="2 3" id="KW-0687">Ribonucleoprotein</keyword>
<comment type="subunit">
    <text evidence="3">Part of the 50S ribosomal subunit. Binds 23S rRNA.</text>
</comment>
<evidence type="ECO:0000313" key="5">
    <source>
        <dbReference type="EMBL" id="QUH23607.1"/>
    </source>
</evidence>
<name>A0A8T8K6F1_9EURY</name>
<dbReference type="AlphaFoldDB" id="A0A8T8K6F1"/>
<evidence type="ECO:0000256" key="3">
    <source>
        <dbReference type="HAMAP-Rule" id="MF_00273"/>
    </source>
</evidence>
<dbReference type="GO" id="GO:0005840">
    <property type="term" value="C:ribosome"/>
    <property type="evidence" value="ECO:0007669"/>
    <property type="project" value="UniProtKB-KW"/>
</dbReference>
<evidence type="ECO:0000259" key="4">
    <source>
        <dbReference type="Pfam" id="PF01775"/>
    </source>
</evidence>
<dbReference type="InterPro" id="IPR023573">
    <property type="entry name" value="Ribosomal_eL20_dom"/>
</dbReference>
<protein>
    <recommendedName>
        <fullName evidence="3">Large ribosomal subunit protein eL20</fullName>
    </recommendedName>
</protein>
<dbReference type="InterPro" id="IPR028877">
    <property type="entry name" value="Ribosomal_eL20"/>
</dbReference>
<dbReference type="GO" id="GO:0006412">
    <property type="term" value="P:translation"/>
    <property type="evidence" value="ECO:0007669"/>
    <property type="project" value="UniProtKB-UniRule"/>
</dbReference>
<feature type="domain" description="Large ribosomal subunit protein eL20" evidence="4">
    <location>
        <begin position="4"/>
        <end position="58"/>
    </location>
</feature>
<comment type="similarity">
    <text evidence="3">Belongs to the eukaryotic ribosomal protein eL20 family.</text>
</comment>